<dbReference type="InterPro" id="IPR006311">
    <property type="entry name" value="TAT_signal"/>
</dbReference>
<dbReference type="PROSITE" id="PS51318">
    <property type="entry name" value="TAT"/>
    <property type="match status" value="1"/>
</dbReference>
<dbReference type="AlphaFoldDB" id="A0A1M5KRR6"/>
<dbReference type="Pfam" id="PF01261">
    <property type="entry name" value="AP_endonuc_2"/>
    <property type="match status" value="1"/>
</dbReference>
<dbReference type="InterPro" id="IPR050312">
    <property type="entry name" value="IolE/XylAMocC-like"/>
</dbReference>
<evidence type="ECO:0000313" key="2">
    <source>
        <dbReference type="EMBL" id="SHG55542.1"/>
    </source>
</evidence>
<dbReference type="Gene3D" id="3.20.20.150">
    <property type="entry name" value="Divalent-metal-dependent TIM barrel enzymes"/>
    <property type="match status" value="1"/>
</dbReference>
<feature type="domain" description="Xylose isomerase-like TIM barrel" evidence="1">
    <location>
        <begin position="56"/>
        <end position="270"/>
    </location>
</feature>
<dbReference type="InterPro" id="IPR036237">
    <property type="entry name" value="Xyl_isomerase-like_sf"/>
</dbReference>
<reference evidence="2 3" key="1">
    <citation type="submission" date="2016-11" db="EMBL/GenBank/DDBJ databases">
        <authorList>
            <person name="Jaros S."/>
            <person name="Januszkiewicz K."/>
            <person name="Wedrychowicz H."/>
        </authorList>
    </citation>
    <scope>NUCLEOTIDE SEQUENCE [LARGE SCALE GENOMIC DNA]</scope>
    <source>
        <strain evidence="2 3">DSM 24574</strain>
    </source>
</reference>
<keyword evidence="2" id="KW-0413">Isomerase</keyword>
<evidence type="ECO:0000313" key="3">
    <source>
        <dbReference type="Proteomes" id="UP000184212"/>
    </source>
</evidence>
<dbReference type="GO" id="GO:0016853">
    <property type="term" value="F:isomerase activity"/>
    <property type="evidence" value="ECO:0007669"/>
    <property type="project" value="UniProtKB-KW"/>
</dbReference>
<sequence>MINRRKFLHQAGALTTGALLGSNALLNAMPRASRYKIGLQLYTLRDPMGQDVKGTLRKVSSLGYEEVETYGYNWGKNHQYLGYTPKEFKQILDDNHLTTSSGHYDLDKFILPGVTDDDFKRYVDQCIEAASVLKQETIVWPWLDPQFYSIDGFKKVAQKLNEIGERTKKANLQVAYHNHNFEFIDHDGQIGYNIILDETDAALVKLEMDLYWVSHSSPLKPHEWFQKYPGRFVAWHLKDMDKVNRDLHTEMGNGTIDFKSILPDARLAGVKHVFVEQGNNLKADPFESVGQSIAYVKRELIKNGTM</sequence>
<organism evidence="2 3">
    <name type="scientific">Chryseolinea serpens</name>
    <dbReference type="NCBI Taxonomy" id="947013"/>
    <lineage>
        <taxon>Bacteria</taxon>
        <taxon>Pseudomonadati</taxon>
        <taxon>Bacteroidota</taxon>
        <taxon>Cytophagia</taxon>
        <taxon>Cytophagales</taxon>
        <taxon>Fulvivirgaceae</taxon>
        <taxon>Chryseolinea</taxon>
    </lineage>
</organism>
<name>A0A1M5KRR6_9BACT</name>
<gene>
    <name evidence="2" type="ORF">SAMN04488109_0806</name>
</gene>
<dbReference type="PANTHER" id="PTHR12110:SF41">
    <property type="entry name" value="INOSOSE DEHYDRATASE"/>
    <property type="match status" value="1"/>
</dbReference>
<proteinExistence type="predicted"/>
<dbReference type="Proteomes" id="UP000184212">
    <property type="component" value="Unassembled WGS sequence"/>
</dbReference>
<dbReference type="PANTHER" id="PTHR12110">
    <property type="entry name" value="HYDROXYPYRUVATE ISOMERASE"/>
    <property type="match status" value="1"/>
</dbReference>
<accession>A0A1M5KRR6</accession>
<keyword evidence="3" id="KW-1185">Reference proteome</keyword>
<dbReference type="RefSeq" id="WP_073131281.1">
    <property type="nucleotide sequence ID" value="NZ_FQWQ01000001.1"/>
</dbReference>
<protein>
    <submittedName>
        <fullName evidence="2">Sugar phosphate isomerase/epimerase</fullName>
    </submittedName>
</protein>
<dbReference type="STRING" id="947013.SAMN04488109_0806"/>
<dbReference type="InterPro" id="IPR013022">
    <property type="entry name" value="Xyl_isomerase-like_TIM-brl"/>
</dbReference>
<evidence type="ECO:0000259" key="1">
    <source>
        <dbReference type="Pfam" id="PF01261"/>
    </source>
</evidence>
<dbReference type="SUPFAM" id="SSF51658">
    <property type="entry name" value="Xylose isomerase-like"/>
    <property type="match status" value="1"/>
</dbReference>
<dbReference type="EMBL" id="FQWQ01000001">
    <property type="protein sequence ID" value="SHG55542.1"/>
    <property type="molecule type" value="Genomic_DNA"/>
</dbReference>